<reference evidence="3" key="1">
    <citation type="submission" date="2018-06" db="EMBL/GenBank/DDBJ databases">
        <authorList>
            <person name="Zhirakovskaya E."/>
        </authorList>
    </citation>
    <scope>NUCLEOTIDE SEQUENCE</scope>
</reference>
<gene>
    <name evidence="3" type="ORF">MNBD_GAMMA24-2336</name>
</gene>
<organism evidence="3">
    <name type="scientific">hydrothermal vent metagenome</name>
    <dbReference type="NCBI Taxonomy" id="652676"/>
    <lineage>
        <taxon>unclassified sequences</taxon>
        <taxon>metagenomes</taxon>
        <taxon>ecological metagenomes</taxon>
    </lineage>
</organism>
<dbReference type="InterPro" id="IPR003010">
    <property type="entry name" value="C-N_Hydrolase"/>
</dbReference>
<accession>A0A3B1BC34</accession>
<evidence type="ECO:0000259" key="2">
    <source>
        <dbReference type="PROSITE" id="PS50263"/>
    </source>
</evidence>
<evidence type="ECO:0000313" key="3">
    <source>
        <dbReference type="EMBL" id="VAX11891.1"/>
    </source>
</evidence>
<protein>
    <submittedName>
        <fullName evidence="3">FIG003879: Uncharacterized subgroup of the nitrilase superfamily</fullName>
    </submittedName>
</protein>
<sequence length="277" mass="31299">MKRVAAIQMASGPKVSANLTEAGRLIARAADAGAGMVVLPENFACMSMQAADQLKYRETQEDGPIQNFLREQADKHRVWLVGGTIPLFGKDEQRMRASCLVYNERGMLRGRYDKIHLFDVLLEENQETYHESETTEPDNQITVIETPFGRLGLAVCYDLRFPELFRRMLNEQVDIFAIPSAFTAITGRAHWEVLVRARAIENLSYVVASAQGGYHVNGRETHGHSMIVDPWGVVQDELDNGSGFVIAEVDMDRIKNIRRTFPVLEHRKIPCDISHDR</sequence>
<dbReference type="Gene3D" id="3.60.110.10">
    <property type="entry name" value="Carbon-nitrogen hydrolase"/>
    <property type="match status" value="1"/>
</dbReference>
<feature type="domain" description="CN hydrolase" evidence="2">
    <location>
        <begin position="2"/>
        <end position="251"/>
    </location>
</feature>
<dbReference type="GO" id="GO:0016811">
    <property type="term" value="F:hydrolase activity, acting on carbon-nitrogen (but not peptide) bonds, in linear amides"/>
    <property type="evidence" value="ECO:0007669"/>
    <property type="project" value="InterPro"/>
</dbReference>
<proteinExistence type="predicted"/>
<dbReference type="EMBL" id="UOFZ01000003">
    <property type="protein sequence ID" value="VAX11891.1"/>
    <property type="molecule type" value="Genomic_DNA"/>
</dbReference>
<dbReference type="Pfam" id="PF00795">
    <property type="entry name" value="CN_hydrolase"/>
    <property type="match status" value="1"/>
</dbReference>
<dbReference type="SUPFAM" id="SSF56317">
    <property type="entry name" value="Carbon-nitrogen hydrolase"/>
    <property type="match status" value="1"/>
</dbReference>
<name>A0A3B1BC34_9ZZZZ</name>
<keyword evidence="1" id="KW-0378">Hydrolase</keyword>
<dbReference type="InterPro" id="IPR036526">
    <property type="entry name" value="C-N_Hydrolase_sf"/>
</dbReference>
<dbReference type="PANTHER" id="PTHR23088:SF27">
    <property type="entry name" value="DEAMINATED GLUTATHIONE AMIDASE"/>
    <property type="match status" value="1"/>
</dbReference>
<dbReference type="CDD" id="cd07572">
    <property type="entry name" value="nit"/>
    <property type="match status" value="1"/>
</dbReference>
<dbReference type="PANTHER" id="PTHR23088">
    <property type="entry name" value="NITRILASE-RELATED"/>
    <property type="match status" value="1"/>
</dbReference>
<dbReference type="PROSITE" id="PS50263">
    <property type="entry name" value="CN_HYDROLASE"/>
    <property type="match status" value="1"/>
</dbReference>
<dbReference type="InterPro" id="IPR045254">
    <property type="entry name" value="Nit1/2_C-N_Hydrolase"/>
</dbReference>
<dbReference type="AlphaFoldDB" id="A0A3B1BC34"/>
<evidence type="ECO:0000256" key="1">
    <source>
        <dbReference type="ARBA" id="ARBA00022801"/>
    </source>
</evidence>